<proteinExistence type="predicted"/>
<evidence type="ECO:0000313" key="2">
    <source>
        <dbReference type="Proteomes" id="UP001472677"/>
    </source>
</evidence>
<gene>
    <name evidence="1" type="ORF">V6N12_068880</name>
</gene>
<protein>
    <submittedName>
        <fullName evidence="1">Uncharacterized protein</fullName>
    </submittedName>
</protein>
<organism evidence="1 2">
    <name type="scientific">Hibiscus sabdariffa</name>
    <name type="common">roselle</name>
    <dbReference type="NCBI Taxonomy" id="183260"/>
    <lineage>
        <taxon>Eukaryota</taxon>
        <taxon>Viridiplantae</taxon>
        <taxon>Streptophyta</taxon>
        <taxon>Embryophyta</taxon>
        <taxon>Tracheophyta</taxon>
        <taxon>Spermatophyta</taxon>
        <taxon>Magnoliopsida</taxon>
        <taxon>eudicotyledons</taxon>
        <taxon>Gunneridae</taxon>
        <taxon>Pentapetalae</taxon>
        <taxon>rosids</taxon>
        <taxon>malvids</taxon>
        <taxon>Malvales</taxon>
        <taxon>Malvaceae</taxon>
        <taxon>Malvoideae</taxon>
        <taxon>Hibiscus</taxon>
    </lineage>
</organism>
<comment type="caution">
    <text evidence="1">The sequence shown here is derived from an EMBL/GenBank/DDBJ whole genome shotgun (WGS) entry which is preliminary data.</text>
</comment>
<reference evidence="1 2" key="1">
    <citation type="journal article" date="2024" name="G3 (Bethesda)">
        <title>Genome assembly of Hibiscus sabdariffa L. provides insights into metabolisms of medicinal natural products.</title>
        <authorList>
            <person name="Kim T."/>
        </authorList>
    </citation>
    <scope>NUCLEOTIDE SEQUENCE [LARGE SCALE GENOMIC DNA]</scope>
    <source>
        <strain evidence="1">TK-2024</strain>
        <tissue evidence="1">Old leaves</tissue>
    </source>
</reference>
<dbReference type="Proteomes" id="UP001472677">
    <property type="component" value="Unassembled WGS sequence"/>
</dbReference>
<name>A0ABR2CA44_9ROSI</name>
<evidence type="ECO:0000313" key="1">
    <source>
        <dbReference type="EMBL" id="KAK8516270.1"/>
    </source>
</evidence>
<keyword evidence="2" id="KW-1185">Reference proteome</keyword>
<accession>A0ABR2CA44</accession>
<dbReference type="EMBL" id="JBBPBM010000059">
    <property type="protein sequence ID" value="KAK8516270.1"/>
    <property type="molecule type" value="Genomic_DNA"/>
</dbReference>
<sequence>MLMERLGPIKPAPVRCLRDAMGNWLFVFSPCLEIGLETDLVVDNVTVIEILHDKLVGLIRELPLGEFLHTFPS</sequence>